<dbReference type="Pfam" id="PF23961">
    <property type="entry name" value="Phage_tail_terminator_9"/>
    <property type="match status" value="1"/>
</dbReference>
<feature type="domain" description="Phage neck terminator protein gp12-like" evidence="1">
    <location>
        <begin position="12"/>
        <end position="169"/>
    </location>
</feature>
<reference evidence="2 3" key="1">
    <citation type="journal article" date="2015" name="Genome Announc.">
        <title>Genomic Analysis of Broad-Host-Range Enterobacteriophage Av-05.</title>
        <authorList>
            <person name="Amarillas L."/>
            <person name="Lopez-Cuevas O."/>
            <person name="Leon-Felix J."/>
            <person name="Castro-Del Campo N."/>
            <person name="Gerba C.P."/>
            <person name="Chaidez C."/>
        </authorList>
    </citation>
    <scope>NUCLEOTIDE SEQUENCE [LARGE SCALE GENOMIC DNA]</scope>
</reference>
<dbReference type="RefSeq" id="YP_009111159.1">
    <property type="nucleotide sequence ID" value="NC_025830.1"/>
</dbReference>
<dbReference type="OrthoDB" id="10238at10239"/>
<proteinExistence type="predicted"/>
<dbReference type="EMBL" id="KM190144">
    <property type="protein sequence ID" value="AII27628.1"/>
    <property type="molecule type" value="Genomic_DNA"/>
</dbReference>
<evidence type="ECO:0000313" key="2">
    <source>
        <dbReference type="EMBL" id="AII27628.1"/>
    </source>
</evidence>
<organism evidence="2 3">
    <name type="scientific">Escherichia phage Av-05</name>
    <dbReference type="NCBI Taxonomy" id="1527519"/>
    <lineage>
        <taxon>Viruses</taxon>
        <taxon>Duplodnaviria</taxon>
        <taxon>Heunggongvirae</taxon>
        <taxon>Uroviricota</taxon>
        <taxon>Caudoviricetes</taxon>
        <taxon>Vequintavirinae</taxon>
        <taxon>Avunavirus</taxon>
        <taxon>Avunavirus Av05</taxon>
    </lineage>
</organism>
<name>A0A076G6T7_9CAUD</name>
<dbReference type="InterPro" id="IPR057087">
    <property type="entry name" value="Gp12-like"/>
</dbReference>
<dbReference type="KEGG" id="vg:22475426"/>
<accession>A0A076G6T7</accession>
<evidence type="ECO:0000259" key="1">
    <source>
        <dbReference type="Pfam" id="PF23961"/>
    </source>
</evidence>
<gene>
    <name evidence="2" type="ORF">Av05_0085</name>
</gene>
<dbReference type="Proteomes" id="UP000028961">
    <property type="component" value="Segment"/>
</dbReference>
<sequence length="176" mass="19808">MADFISTDEIFDALTKTIGSFCKEVTGRKVVLAGEDEIPKVDGEFILVDLTAVDQLDWQSDDGFTDDGRAMTVHNYEVVYTLTAYRGKAPNALSRILQAMNLPFIYDKYFPTNSPFAYSSSSTISRLRVPLNVQKYETRAVVLLTFNVCFAETDTGVFEDLETLNAQLSYHFPKED</sequence>
<dbReference type="GeneID" id="22475426"/>
<evidence type="ECO:0000313" key="3">
    <source>
        <dbReference type="Proteomes" id="UP000028961"/>
    </source>
</evidence>
<keyword evidence="3" id="KW-1185">Reference proteome</keyword>
<protein>
    <recommendedName>
        <fullName evidence="1">Phage neck terminator protein gp12-like domain-containing protein</fullName>
    </recommendedName>
</protein>
<dbReference type="NCBIfam" id="NF047498">
    <property type="entry name" value="LIC_12616_fam"/>
    <property type="match status" value="1"/>
</dbReference>